<reference evidence="1 2" key="1">
    <citation type="journal article" date="2015" name="Stand. Genomic Sci.">
        <title>Genomic Encyclopedia of Bacterial and Archaeal Type Strains, Phase III: the genomes of soil and plant-associated and newly described type strains.</title>
        <authorList>
            <person name="Whitman W.B."/>
            <person name="Woyke T."/>
            <person name="Klenk H.P."/>
            <person name="Zhou Y."/>
            <person name="Lilburn T.G."/>
            <person name="Beck B.J."/>
            <person name="De Vos P."/>
            <person name="Vandamme P."/>
            <person name="Eisen J.A."/>
            <person name="Garrity G."/>
            <person name="Hugenholtz P."/>
            <person name="Kyrpides N.C."/>
        </authorList>
    </citation>
    <scope>NUCLEOTIDE SEQUENCE [LARGE SCALE GENOMIC DNA]</scope>
    <source>
        <strain evidence="1 2">VKM Ac-2538</strain>
    </source>
</reference>
<keyword evidence="1" id="KW-0808">Transferase</keyword>
<accession>A0ABY2BHP4</accession>
<organism evidence="1 2">
    <name type="scientific">Kribbella orskensis</name>
    <dbReference type="NCBI Taxonomy" id="2512216"/>
    <lineage>
        <taxon>Bacteria</taxon>
        <taxon>Bacillati</taxon>
        <taxon>Actinomycetota</taxon>
        <taxon>Actinomycetes</taxon>
        <taxon>Propionibacteriales</taxon>
        <taxon>Kribbellaceae</taxon>
        <taxon>Kribbella</taxon>
    </lineage>
</organism>
<proteinExistence type="predicted"/>
<dbReference type="InterPro" id="IPR029063">
    <property type="entry name" value="SAM-dependent_MTases_sf"/>
</dbReference>
<protein>
    <submittedName>
        <fullName evidence="1">Methyltransferase family protein</fullName>
    </submittedName>
</protein>
<gene>
    <name evidence="1" type="ORF">EV644_109241</name>
</gene>
<name>A0ABY2BHP4_9ACTN</name>
<sequence>MCPARLIVLPPAYRGSLTGERIARVYASADVGAPAGLLAANLGVQLVALPSGPGDEVLREIADQHRGETVAVIAPTLDLPIALPAGRVVIEHDGDGWSILPSANEVTLATYEQAADRFRESIPRDPNGPLLELLDLAGDRLRPGATVLELGSGTGRDAVELEERGYRVRRTDAAWSFVEMMRADGFEAGRLNALVDDFGGPYDVVFADAVFLHFDPDQLAVVLRKAREAAGLLAFTTREGDGDEWSNRYLDLPRHFTMWQEEPLRQLLTDTGWTVLHLERHQSRVGGWFYVLATA</sequence>
<dbReference type="Proteomes" id="UP000295818">
    <property type="component" value="Unassembled WGS sequence"/>
</dbReference>
<dbReference type="Gene3D" id="3.40.50.150">
    <property type="entry name" value="Vaccinia Virus protein VP39"/>
    <property type="match status" value="1"/>
</dbReference>
<dbReference type="SUPFAM" id="SSF53335">
    <property type="entry name" value="S-adenosyl-L-methionine-dependent methyltransferases"/>
    <property type="match status" value="1"/>
</dbReference>
<evidence type="ECO:0000313" key="1">
    <source>
        <dbReference type="EMBL" id="TCO20220.1"/>
    </source>
</evidence>
<keyword evidence="2" id="KW-1185">Reference proteome</keyword>
<keyword evidence="1" id="KW-0489">Methyltransferase</keyword>
<dbReference type="GO" id="GO:0032259">
    <property type="term" value="P:methylation"/>
    <property type="evidence" value="ECO:0007669"/>
    <property type="project" value="UniProtKB-KW"/>
</dbReference>
<dbReference type="Pfam" id="PF13489">
    <property type="entry name" value="Methyltransf_23"/>
    <property type="match status" value="1"/>
</dbReference>
<dbReference type="CDD" id="cd02440">
    <property type="entry name" value="AdoMet_MTases"/>
    <property type="match status" value="1"/>
</dbReference>
<comment type="caution">
    <text evidence="1">The sequence shown here is derived from an EMBL/GenBank/DDBJ whole genome shotgun (WGS) entry which is preliminary data.</text>
</comment>
<dbReference type="GO" id="GO:0008168">
    <property type="term" value="F:methyltransferase activity"/>
    <property type="evidence" value="ECO:0007669"/>
    <property type="project" value="UniProtKB-KW"/>
</dbReference>
<evidence type="ECO:0000313" key="2">
    <source>
        <dbReference type="Proteomes" id="UP000295818"/>
    </source>
</evidence>
<dbReference type="EMBL" id="SLWM01000009">
    <property type="protein sequence ID" value="TCO20220.1"/>
    <property type="molecule type" value="Genomic_DNA"/>
</dbReference>